<dbReference type="Pfam" id="PF07745">
    <property type="entry name" value="Glyco_hydro_53"/>
    <property type="match status" value="1"/>
</dbReference>
<accession>A0AAD5VL82</accession>
<proteinExistence type="inferred from homology"/>
<dbReference type="GO" id="GO:0031218">
    <property type="term" value="F:arabinogalactan endo-1,4-beta-galactosidase activity"/>
    <property type="evidence" value="ECO:0007669"/>
    <property type="project" value="UniProtKB-EC"/>
</dbReference>
<reference evidence="7" key="1">
    <citation type="submission" date="2022-07" db="EMBL/GenBank/DDBJ databases">
        <title>Genome Sequence of Leucocoprinus birnbaumii.</title>
        <authorList>
            <person name="Buettner E."/>
        </authorList>
    </citation>
    <scope>NUCLEOTIDE SEQUENCE</scope>
    <source>
        <strain evidence="7">VT141</strain>
    </source>
</reference>
<evidence type="ECO:0000256" key="1">
    <source>
        <dbReference type="ARBA" id="ARBA00001695"/>
    </source>
</evidence>
<comment type="similarity">
    <text evidence="2 6">Belongs to the glycosyl hydrolase 53 family.</text>
</comment>
<dbReference type="GO" id="GO:0045490">
    <property type="term" value="P:pectin catabolic process"/>
    <property type="evidence" value="ECO:0007669"/>
    <property type="project" value="TreeGrafter"/>
</dbReference>
<dbReference type="GO" id="GO:0015926">
    <property type="term" value="F:glucosidase activity"/>
    <property type="evidence" value="ECO:0007669"/>
    <property type="project" value="InterPro"/>
</dbReference>
<dbReference type="InterPro" id="IPR017853">
    <property type="entry name" value="GH"/>
</dbReference>
<feature type="chain" id="PRO_5041769608" description="Arabinogalactan endo-beta-1,4-galactanase" evidence="6">
    <location>
        <begin position="21"/>
        <end position="574"/>
    </location>
</feature>
<evidence type="ECO:0000256" key="2">
    <source>
        <dbReference type="ARBA" id="ARBA00010687"/>
    </source>
</evidence>
<comment type="caution">
    <text evidence="7">The sequence shown here is derived from an EMBL/GenBank/DDBJ whole genome shotgun (WGS) entry which is preliminary data.</text>
</comment>
<keyword evidence="4 6" id="KW-0378">Hydrolase</keyword>
<evidence type="ECO:0000256" key="6">
    <source>
        <dbReference type="RuleBase" id="RU361192"/>
    </source>
</evidence>
<gene>
    <name evidence="7" type="ORF">NP233_g9950</name>
</gene>
<keyword evidence="8" id="KW-1185">Reference proteome</keyword>
<comment type="catalytic activity">
    <reaction evidence="1 6">
        <text>The enzyme specifically hydrolyzes (1-&gt;4)-beta-D-galactosidic linkages in type I arabinogalactans.</text>
        <dbReference type="EC" id="3.2.1.89"/>
    </reaction>
</comment>
<keyword evidence="6" id="KW-0732">Signal</keyword>
<dbReference type="EMBL" id="JANIEX010000946">
    <property type="protein sequence ID" value="KAJ3561840.1"/>
    <property type="molecule type" value="Genomic_DNA"/>
</dbReference>
<dbReference type="EC" id="3.2.1.89" evidence="3 6"/>
<organism evidence="7 8">
    <name type="scientific">Leucocoprinus birnbaumii</name>
    <dbReference type="NCBI Taxonomy" id="56174"/>
    <lineage>
        <taxon>Eukaryota</taxon>
        <taxon>Fungi</taxon>
        <taxon>Dikarya</taxon>
        <taxon>Basidiomycota</taxon>
        <taxon>Agaricomycotina</taxon>
        <taxon>Agaricomycetes</taxon>
        <taxon>Agaricomycetidae</taxon>
        <taxon>Agaricales</taxon>
        <taxon>Agaricineae</taxon>
        <taxon>Agaricaceae</taxon>
        <taxon>Leucocoprinus</taxon>
    </lineage>
</organism>
<dbReference type="InterPro" id="IPR011683">
    <property type="entry name" value="Glyco_hydro_53"/>
</dbReference>
<protein>
    <recommendedName>
        <fullName evidence="3 6">Arabinogalactan endo-beta-1,4-galactanase</fullName>
        <ecNumber evidence="3 6">3.2.1.89</ecNumber>
    </recommendedName>
</protein>
<dbReference type="PANTHER" id="PTHR34983">
    <property type="entry name" value="ARABINOGALACTAN ENDO-BETA-1,4-GALACTANASE A"/>
    <property type="match status" value="1"/>
</dbReference>
<sequence length="574" mass="62846">MLQLLRFFFLLPTLLVQVQAITWRGADFSSLANLEASGRTYRDSSGGAVTPFETILHNHGANLARIRIWTSTSNSQYSLNYGLALAKRAKAAGMSLLIDLHYSDTWADPGHQSIPSSWPTDLNGLNTQIFTYTRDLVNAFSNQGTPIQFIQIGNEINDGLLWPTGRISTKGFSPASQLLHSAANGVRAASGGSSVKIMVHIANGWDSSGVNWFWNGIFLQGQFATTDFDLFGFSFYPFYNSAATYSALQSTLTGIANKFGKDIMVVETDWPATGSCPGVTLSQNNIPISTTGQTTWVNGIKNVLAAVPGGHGIGIVYWEPGWIGNAGLGSSCSDNLLVDGSGVSRAIDQLAALQNELESAFPSNVAGHYAASQGSTAVWGTNPRKFDLSINRLPPEILSAVFLLSTPISLPTNPSDSWDKRNHTLFKKRPQDLFFPILLGSVCGHWREVALSTPSLWTYFEYPPHLWERKADCRNLLLQYLQNSKQRPIHLNLTFPAKVEENVLWHPRVDGALNSSASRIRSLSLLDPPPCWLPQLRKTPSLIDLCIEWKKEWGPSPGQAPNPHVSQALAPLSL</sequence>
<dbReference type="Proteomes" id="UP001213000">
    <property type="component" value="Unassembled WGS sequence"/>
</dbReference>
<dbReference type="Gene3D" id="3.20.20.80">
    <property type="entry name" value="Glycosidases"/>
    <property type="match status" value="1"/>
</dbReference>
<name>A0AAD5VL82_9AGAR</name>
<evidence type="ECO:0000313" key="7">
    <source>
        <dbReference type="EMBL" id="KAJ3561840.1"/>
    </source>
</evidence>
<evidence type="ECO:0000256" key="3">
    <source>
        <dbReference type="ARBA" id="ARBA00012556"/>
    </source>
</evidence>
<dbReference type="SUPFAM" id="SSF51445">
    <property type="entry name" value="(Trans)glycosidases"/>
    <property type="match status" value="1"/>
</dbReference>
<keyword evidence="5 6" id="KW-0326">Glycosidase</keyword>
<dbReference type="AlphaFoldDB" id="A0AAD5VL82"/>
<dbReference type="PANTHER" id="PTHR34983:SF1">
    <property type="entry name" value="ARABINOGALACTAN ENDO-BETA-1,4-GALACTANASE A"/>
    <property type="match status" value="1"/>
</dbReference>
<evidence type="ECO:0000313" key="8">
    <source>
        <dbReference type="Proteomes" id="UP001213000"/>
    </source>
</evidence>
<evidence type="ECO:0000256" key="4">
    <source>
        <dbReference type="ARBA" id="ARBA00022801"/>
    </source>
</evidence>
<feature type="signal peptide" evidence="6">
    <location>
        <begin position="1"/>
        <end position="20"/>
    </location>
</feature>
<evidence type="ECO:0000256" key="5">
    <source>
        <dbReference type="ARBA" id="ARBA00023295"/>
    </source>
</evidence>